<dbReference type="SUPFAM" id="SSF53098">
    <property type="entry name" value="Ribonuclease H-like"/>
    <property type="match status" value="1"/>
</dbReference>
<dbReference type="PANTHER" id="PTHR46481:SF2">
    <property type="entry name" value="BED-TYPE DOMAIN-CONTAINING PROTEIN"/>
    <property type="match status" value="1"/>
</dbReference>
<dbReference type="InterPro" id="IPR012337">
    <property type="entry name" value="RNaseH-like_sf"/>
</dbReference>
<dbReference type="EnsemblPlants" id="Bo20331s010.1">
    <property type="protein sequence ID" value="Bo20331s010.1"/>
    <property type="gene ID" value="Bo20331s010"/>
</dbReference>
<protein>
    <recommendedName>
        <fullName evidence="3">HAT C-terminal dimerisation domain-containing protein</fullName>
    </recommendedName>
</protein>
<dbReference type="InterPro" id="IPR052035">
    <property type="entry name" value="ZnF_BED_domain_contain"/>
</dbReference>
<name>A0A0D3AGA0_BRAOL</name>
<proteinExistence type="predicted"/>
<dbReference type="PANTHER" id="PTHR46481">
    <property type="entry name" value="ZINC FINGER BED DOMAIN-CONTAINING PROTEIN 4"/>
    <property type="match status" value="1"/>
</dbReference>
<dbReference type="HOGENOM" id="CLU_169220_0_0_1"/>
<dbReference type="Proteomes" id="UP000032141">
    <property type="component" value="Unassembled WGS sequence"/>
</dbReference>
<evidence type="ECO:0000313" key="1">
    <source>
        <dbReference type="EnsemblPlants" id="Bo20331s010.1"/>
    </source>
</evidence>
<keyword evidence="2" id="KW-1185">Reference proteome</keyword>
<accession>A0A0D3AGA0</accession>
<dbReference type="eggNOG" id="KOG1121">
    <property type="taxonomic scope" value="Eukaryota"/>
</dbReference>
<sequence>VDNATANSSALRRFHGQFFLVSDDALVLDGEWLHMRCSAHIINLIVKDGLTDANESVDAVRNAVVYVRGSGNRLISFEQKVESGRMTRGSFPLDVTTRWNSTYLMLSTAL</sequence>
<dbReference type="AlphaFoldDB" id="A0A0D3AGA0"/>
<evidence type="ECO:0000313" key="2">
    <source>
        <dbReference type="Proteomes" id="UP000032141"/>
    </source>
</evidence>
<dbReference type="STRING" id="109376.A0A0D3AGA0"/>
<evidence type="ECO:0008006" key="3">
    <source>
        <dbReference type="Google" id="ProtNLM"/>
    </source>
</evidence>
<reference evidence="1" key="2">
    <citation type="submission" date="2015-06" db="UniProtKB">
        <authorList>
            <consortium name="EnsemblPlants"/>
        </authorList>
    </citation>
    <scope>IDENTIFICATION</scope>
</reference>
<reference evidence="1" key="1">
    <citation type="journal article" date="2014" name="Genome Biol.">
        <title>Transcriptome and methylome profiling reveals relics of genome dominance in the mesopolyploid Brassica oleracea.</title>
        <authorList>
            <person name="Parkin I.A."/>
            <person name="Koh C."/>
            <person name="Tang H."/>
            <person name="Robinson S.J."/>
            <person name="Kagale S."/>
            <person name="Clarke W.E."/>
            <person name="Town C.D."/>
            <person name="Nixon J."/>
            <person name="Krishnakumar V."/>
            <person name="Bidwell S.L."/>
            <person name="Denoeud F."/>
            <person name="Belcram H."/>
            <person name="Links M.G."/>
            <person name="Just J."/>
            <person name="Clarke C."/>
            <person name="Bender T."/>
            <person name="Huebert T."/>
            <person name="Mason A.S."/>
            <person name="Pires J.C."/>
            <person name="Barker G."/>
            <person name="Moore J."/>
            <person name="Walley P.G."/>
            <person name="Manoli S."/>
            <person name="Batley J."/>
            <person name="Edwards D."/>
            <person name="Nelson M.N."/>
            <person name="Wang X."/>
            <person name="Paterson A.H."/>
            <person name="King G."/>
            <person name="Bancroft I."/>
            <person name="Chalhoub B."/>
            <person name="Sharpe A.G."/>
        </authorList>
    </citation>
    <scope>NUCLEOTIDE SEQUENCE [LARGE SCALE GENOMIC DNA]</scope>
    <source>
        <strain evidence="1">cv. TO1000</strain>
    </source>
</reference>
<dbReference type="Gramene" id="Bo20331s010.1">
    <property type="protein sequence ID" value="Bo20331s010.1"/>
    <property type="gene ID" value="Bo20331s010"/>
</dbReference>
<organism evidence="1 2">
    <name type="scientific">Brassica oleracea var. oleracea</name>
    <dbReference type="NCBI Taxonomy" id="109376"/>
    <lineage>
        <taxon>Eukaryota</taxon>
        <taxon>Viridiplantae</taxon>
        <taxon>Streptophyta</taxon>
        <taxon>Embryophyta</taxon>
        <taxon>Tracheophyta</taxon>
        <taxon>Spermatophyta</taxon>
        <taxon>Magnoliopsida</taxon>
        <taxon>eudicotyledons</taxon>
        <taxon>Gunneridae</taxon>
        <taxon>Pentapetalae</taxon>
        <taxon>rosids</taxon>
        <taxon>malvids</taxon>
        <taxon>Brassicales</taxon>
        <taxon>Brassicaceae</taxon>
        <taxon>Brassiceae</taxon>
        <taxon>Brassica</taxon>
    </lineage>
</organism>